<dbReference type="InterPro" id="IPR009057">
    <property type="entry name" value="Homeodomain-like_sf"/>
</dbReference>
<dbReference type="InterPro" id="IPR027417">
    <property type="entry name" value="P-loop_NTPase"/>
</dbReference>
<gene>
    <name evidence="8" type="ORF">LVJ94_43400</name>
</gene>
<dbReference type="SMART" id="SM00382">
    <property type="entry name" value="AAA"/>
    <property type="match status" value="1"/>
</dbReference>
<keyword evidence="2" id="KW-0067">ATP-binding</keyword>
<keyword evidence="4" id="KW-0238">DNA-binding</keyword>
<evidence type="ECO:0000259" key="7">
    <source>
        <dbReference type="PROSITE" id="PS50045"/>
    </source>
</evidence>
<dbReference type="Pfam" id="PF00158">
    <property type="entry name" value="Sigma54_activat"/>
    <property type="match status" value="1"/>
</dbReference>
<evidence type="ECO:0000256" key="3">
    <source>
        <dbReference type="ARBA" id="ARBA00023015"/>
    </source>
</evidence>
<dbReference type="PROSITE" id="PS50045">
    <property type="entry name" value="SIGMA54_INTERACT_4"/>
    <property type="match status" value="1"/>
</dbReference>
<accession>A0ABZ2KYU6</accession>
<dbReference type="InterPro" id="IPR002078">
    <property type="entry name" value="Sigma_54_int"/>
</dbReference>
<keyword evidence="9" id="KW-1185">Reference proteome</keyword>
<dbReference type="InterPro" id="IPR003593">
    <property type="entry name" value="AAA+_ATPase"/>
</dbReference>
<dbReference type="Pfam" id="PF02954">
    <property type="entry name" value="HTH_8"/>
    <property type="match status" value="1"/>
</dbReference>
<dbReference type="RefSeq" id="WP_394833374.1">
    <property type="nucleotide sequence ID" value="NZ_CP089929.1"/>
</dbReference>
<sequence length="333" mass="36957">MAFAGDRVVVLEPSMVNIHQLARRVAASDISVLLLGETGCGKEILAETVHRHSRRKDRPMLRLNCAALSESLLESELFGHEKGAFSGATQTKSGLLEIVNGGTVFLDEVGEMPLSLQAKLLRVIEDRKVTRVGGLRPRDINVRFVTATNRNLSAEVALGTFRADLYYRFNGVALHIPPLRERPSEIEPLATMFLERAAKEAGRRPPRLSPEVRVLLRRHTWPGNVRELRNIAERALAVCADSDTITMDHLPVEEMARAATALRDHAQAPAISPHAPMSPTRGRSERQRIADALQQCAGNQSSAAKMLGISRTTLVSRLIEYNLPRPRARRRRD</sequence>
<dbReference type="Gene3D" id="3.40.50.300">
    <property type="entry name" value="P-loop containing nucleotide triphosphate hydrolases"/>
    <property type="match status" value="1"/>
</dbReference>
<keyword evidence="5" id="KW-0804">Transcription</keyword>
<feature type="domain" description="Sigma-54 factor interaction" evidence="7">
    <location>
        <begin position="8"/>
        <end position="237"/>
    </location>
</feature>
<evidence type="ECO:0000256" key="1">
    <source>
        <dbReference type="ARBA" id="ARBA00022741"/>
    </source>
</evidence>
<dbReference type="InterPro" id="IPR058031">
    <property type="entry name" value="AAA_lid_NorR"/>
</dbReference>
<keyword evidence="3" id="KW-0805">Transcription regulation</keyword>
<evidence type="ECO:0000256" key="6">
    <source>
        <dbReference type="SAM" id="MobiDB-lite"/>
    </source>
</evidence>
<reference evidence="8" key="1">
    <citation type="submission" date="2021-12" db="EMBL/GenBank/DDBJ databases">
        <title>Discovery of the Pendulisporaceae a myxobacterial family with distinct sporulation behavior and unique specialized metabolism.</title>
        <authorList>
            <person name="Garcia R."/>
            <person name="Popoff A."/>
            <person name="Bader C.D."/>
            <person name="Loehr J."/>
            <person name="Walesch S."/>
            <person name="Walt C."/>
            <person name="Boldt J."/>
            <person name="Bunk B."/>
            <person name="Haeckl F.J.F.P.J."/>
            <person name="Gunesch A.P."/>
            <person name="Birkelbach J."/>
            <person name="Nuebel U."/>
            <person name="Pietschmann T."/>
            <person name="Bach T."/>
            <person name="Mueller R."/>
        </authorList>
    </citation>
    <scope>NUCLEOTIDE SEQUENCE</scope>
    <source>
        <strain evidence="8">MSr11367</strain>
    </source>
</reference>
<dbReference type="SUPFAM" id="SSF46689">
    <property type="entry name" value="Homeodomain-like"/>
    <property type="match status" value="1"/>
</dbReference>
<evidence type="ECO:0000313" key="9">
    <source>
        <dbReference type="Proteomes" id="UP001374803"/>
    </source>
</evidence>
<dbReference type="Proteomes" id="UP001374803">
    <property type="component" value="Chromosome"/>
</dbReference>
<dbReference type="SUPFAM" id="SSF52540">
    <property type="entry name" value="P-loop containing nucleoside triphosphate hydrolases"/>
    <property type="match status" value="1"/>
</dbReference>
<dbReference type="EMBL" id="CP089983">
    <property type="protein sequence ID" value="WXB03740.1"/>
    <property type="molecule type" value="Genomic_DNA"/>
</dbReference>
<evidence type="ECO:0000256" key="2">
    <source>
        <dbReference type="ARBA" id="ARBA00022840"/>
    </source>
</evidence>
<name>A0ABZ2KYU6_9BACT</name>
<dbReference type="Gene3D" id="1.10.8.60">
    <property type="match status" value="1"/>
</dbReference>
<feature type="region of interest" description="Disordered" evidence="6">
    <location>
        <begin position="267"/>
        <end position="286"/>
    </location>
</feature>
<proteinExistence type="predicted"/>
<evidence type="ECO:0000256" key="5">
    <source>
        <dbReference type="ARBA" id="ARBA00023163"/>
    </source>
</evidence>
<organism evidence="8 9">
    <name type="scientific">Pendulispora rubella</name>
    <dbReference type="NCBI Taxonomy" id="2741070"/>
    <lineage>
        <taxon>Bacteria</taxon>
        <taxon>Pseudomonadati</taxon>
        <taxon>Myxococcota</taxon>
        <taxon>Myxococcia</taxon>
        <taxon>Myxococcales</taxon>
        <taxon>Sorangiineae</taxon>
        <taxon>Pendulisporaceae</taxon>
        <taxon>Pendulispora</taxon>
    </lineage>
</organism>
<dbReference type="InterPro" id="IPR025944">
    <property type="entry name" value="Sigma_54_int_dom_CS"/>
</dbReference>
<dbReference type="Pfam" id="PF25601">
    <property type="entry name" value="AAA_lid_14"/>
    <property type="match status" value="1"/>
</dbReference>
<dbReference type="PROSITE" id="PS00688">
    <property type="entry name" value="SIGMA54_INTERACT_3"/>
    <property type="match status" value="1"/>
</dbReference>
<dbReference type="InterPro" id="IPR002197">
    <property type="entry name" value="HTH_Fis"/>
</dbReference>
<dbReference type="PANTHER" id="PTHR32071:SF21">
    <property type="entry name" value="TRANSCRIPTIONAL REGULATORY PROTEIN FLGR"/>
    <property type="match status" value="1"/>
</dbReference>
<protein>
    <submittedName>
        <fullName evidence="8">Sigma-54 dependent transcriptional regulator</fullName>
    </submittedName>
</protein>
<dbReference type="PRINTS" id="PR01590">
    <property type="entry name" value="HTHFIS"/>
</dbReference>
<evidence type="ECO:0000313" key="8">
    <source>
        <dbReference type="EMBL" id="WXB03740.1"/>
    </source>
</evidence>
<dbReference type="Gene3D" id="1.10.10.60">
    <property type="entry name" value="Homeodomain-like"/>
    <property type="match status" value="1"/>
</dbReference>
<dbReference type="PANTHER" id="PTHR32071">
    <property type="entry name" value="TRANSCRIPTIONAL REGULATORY PROTEIN"/>
    <property type="match status" value="1"/>
</dbReference>
<dbReference type="CDD" id="cd00009">
    <property type="entry name" value="AAA"/>
    <property type="match status" value="1"/>
</dbReference>
<keyword evidence="1" id="KW-0547">Nucleotide-binding</keyword>
<evidence type="ECO:0000256" key="4">
    <source>
        <dbReference type="ARBA" id="ARBA00023125"/>
    </source>
</evidence>